<dbReference type="InterPro" id="IPR039424">
    <property type="entry name" value="SBP_5"/>
</dbReference>
<keyword evidence="3" id="KW-0813">Transport</keyword>
<keyword evidence="7" id="KW-1185">Reference proteome</keyword>
<accession>A0A506U804</accession>
<evidence type="ECO:0000259" key="5">
    <source>
        <dbReference type="Pfam" id="PF00496"/>
    </source>
</evidence>
<dbReference type="InterPro" id="IPR000914">
    <property type="entry name" value="SBP_5_dom"/>
</dbReference>
<keyword evidence="4" id="KW-0732">Signal</keyword>
<dbReference type="OrthoDB" id="8144963at2"/>
<dbReference type="SUPFAM" id="SSF53850">
    <property type="entry name" value="Periplasmic binding protein-like II"/>
    <property type="match status" value="1"/>
</dbReference>
<dbReference type="Gene3D" id="3.10.105.10">
    <property type="entry name" value="Dipeptide-binding Protein, Domain 3"/>
    <property type="match status" value="1"/>
</dbReference>
<comment type="caution">
    <text evidence="6">The sequence shown here is derived from an EMBL/GenBank/DDBJ whole genome shotgun (WGS) entry which is preliminary data.</text>
</comment>
<evidence type="ECO:0000256" key="3">
    <source>
        <dbReference type="ARBA" id="ARBA00022448"/>
    </source>
</evidence>
<dbReference type="EMBL" id="VHLG01000011">
    <property type="protein sequence ID" value="TPW28749.1"/>
    <property type="molecule type" value="Genomic_DNA"/>
</dbReference>
<dbReference type="Pfam" id="PF00496">
    <property type="entry name" value="SBP_bac_5"/>
    <property type="match status" value="1"/>
</dbReference>
<evidence type="ECO:0000313" key="7">
    <source>
        <dbReference type="Proteomes" id="UP000318801"/>
    </source>
</evidence>
<dbReference type="PANTHER" id="PTHR30290">
    <property type="entry name" value="PERIPLASMIC BINDING COMPONENT OF ABC TRANSPORTER"/>
    <property type="match status" value="1"/>
</dbReference>
<evidence type="ECO:0000256" key="2">
    <source>
        <dbReference type="ARBA" id="ARBA00005695"/>
    </source>
</evidence>
<comment type="subcellular location">
    <subcellularLocation>
        <location evidence="1">Periplasm</location>
    </subcellularLocation>
</comment>
<reference evidence="6 7" key="1">
    <citation type="submission" date="2019-06" db="EMBL/GenBank/DDBJ databases">
        <authorList>
            <person name="Li M."/>
        </authorList>
    </citation>
    <scope>NUCLEOTIDE SEQUENCE [LARGE SCALE GENOMIC DNA]</scope>
    <source>
        <strain evidence="6 7">BGMRC2036</strain>
    </source>
</reference>
<protein>
    <recommendedName>
        <fullName evidence="5">Solute-binding protein family 5 domain-containing protein</fullName>
    </recommendedName>
</protein>
<dbReference type="PANTHER" id="PTHR30290:SF9">
    <property type="entry name" value="OLIGOPEPTIDE-BINDING PROTEIN APPA"/>
    <property type="match status" value="1"/>
</dbReference>
<sequence>MITIALEKIDFLPPDRVTDDASVLTLKNLVLEPMLRWEKGAARPGLFDRWTLSDDGCHWMLRLRDAACYHDGTPVQAEDAKHFINAICDARDMFGMPWSYARYLEGAVITAEGSVLRISTPKPFPDLPDILSEFYLPKMAPDGTPTLGTGPWQVETFDKGKSVTLQHRDGRKLRLIAMPKAEDRLEALHAGTVQLATHLDRLETPMRALEGFVWHEQATTMSVIAYMNGRDGAFAHPQMRLAANLAIDRNRLVNDVMGGLGIPARTIVSPFHNGMSDSMTAIPFDPSEAAHLVGATSASREIVLRTPLYMPERAPEIAAFIKRDLEAVGFAVTIDTATDRPGYARELGEKKTGDLAIFDSSPHSTFRVLDDKISSRSRAVWWQGVEDLVADDLFETARRLVDPEARSAAYGRVLCHLHHNPHWLYLFHPIDCMAHAPGLEGFSLDPKGILRIA</sequence>
<dbReference type="GO" id="GO:0015833">
    <property type="term" value="P:peptide transport"/>
    <property type="evidence" value="ECO:0007669"/>
    <property type="project" value="TreeGrafter"/>
</dbReference>
<comment type="similarity">
    <text evidence="2">Belongs to the bacterial solute-binding protein 5 family.</text>
</comment>
<dbReference type="GO" id="GO:1904680">
    <property type="term" value="F:peptide transmembrane transporter activity"/>
    <property type="evidence" value="ECO:0007669"/>
    <property type="project" value="TreeGrafter"/>
</dbReference>
<dbReference type="AlphaFoldDB" id="A0A506U804"/>
<evidence type="ECO:0000256" key="4">
    <source>
        <dbReference type="ARBA" id="ARBA00022729"/>
    </source>
</evidence>
<organism evidence="6 7">
    <name type="scientific">Martelella alba</name>
    <dbReference type="NCBI Taxonomy" id="2590451"/>
    <lineage>
        <taxon>Bacteria</taxon>
        <taxon>Pseudomonadati</taxon>
        <taxon>Pseudomonadota</taxon>
        <taxon>Alphaproteobacteria</taxon>
        <taxon>Hyphomicrobiales</taxon>
        <taxon>Aurantimonadaceae</taxon>
        <taxon>Martelella</taxon>
    </lineage>
</organism>
<dbReference type="Proteomes" id="UP000318801">
    <property type="component" value="Unassembled WGS sequence"/>
</dbReference>
<evidence type="ECO:0000256" key="1">
    <source>
        <dbReference type="ARBA" id="ARBA00004418"/>
    </source>
</evidence>
<dbReference type="Gene3D" id="3.40.190.10">
    <property type="entry name" value="Periplasmic binding protein-like II"/>
    <property type="match status" value="1"/>
</dbReference>
<dbReference type="RefSeq" id="WP_141149948.1">
    <property type="nucleotide sequence ID" value="NZ_VHLG01000011.1"/>
</dbReference>
<name>A0A506U804_9HYPH</name>
<feature type="domain" description="Solute-binding protein family 5" evidence="5">
    <location>
        <begin position="43"/>
        <end position="355"/>
    </location>
</feature>
<evidence type="ECO:0000313" key="6">
    <source>
        <dbReference type="EMBL" id="TPW28749.1"/>
    </source>
</evidence>
<proteinExistence type="inferred from homology"/>
<gene>
    <name evidence="6" type="ORF">FJU08_15530</name>
</gene>